<evidence type="ECO:0008006" key="3">
    <source>
        <dbReference type="Google" id="ProtNLM"/>
    </source>
</evidence>
<proteinExistence type="predicted"/>
<evidence type="ECO:0000313" key="2">
    <source>
        <dbReference type="Proteomes" id="UP001499884"/>
    </source>
</evidence>
<dbReference type="Proteomes" id="UP001499884">
    <property type="component" value="Unassembled WGS sequence"/>
</dbReference>
<keyword evidence="2" id="KW-1185">Reference proteome</keyword>
<evidence type="ECO:0000313" key="1">
    <source>
        <dbReference type="EMBL" id="GAA3712009.1"/>
    </source>
</evidence>
<accession>A0ABP7DZV3</accession>
<dbReference type="EMBL" id="BAABEP010000002">
    <property type="protein sequence ID" value="GAA3712009.1"/>
    <property type="molecule type" value="Genomic_DNA"/>
</dbReference>
<sequence length="166" mass="18525">MSSTAITLLPRLRFTLRLRLPALRGRAGRANEGLLQDDAWKAIAFAVDNAAADVLPMSASATGDVVAGSRVLASLVGGHFLLKRVHQRNEQRTEEAWTGRERRQRRRASEELHSYLTAFEEAIAYARRIADGEPAGAELPMLLQDGSHLPLVQRFRQDRQVLTETR</sequence>
<comment type="caution">
    <text evidence="1">The sequence shown here is derived from an EMBL/GenBank/DDBJ whole genome shotgun (WGS) entry which is preliminary data.</text>
</comment>
<organism evidence="1 2">
    <name type="scientific">Streptomyces tremellae</name>
    <dbReference type="NCBI Taxonomy" id="1124239"/>
    <lineage>
        <taxon>Bacteria</taxon>
        <taxon>Bacillati</taxon>
        <taxon>Actinomycetota</taxon>
        <taxon>Actinomycetes</taxon>
        <taxon>Kitasatosporales</taxon>
        <taxon>Streptomycetaceae</taxon>
        <taxon>Streptomyces</taxon>
    </lineage>
</organism>
<reference evidence="2" key="1">
    <citation type="journal article" date="2019" name="Int. J. Syst. Evol. Microbiol.">
        <title>The Global Catalogue of Microorganisms (GCM) 10K type strain sequencing project: providing services to taxonomists for standard genome sequencing and annotation.</title>
        <authorList>
            <consortium name="The Broad Institute Genomics Platform"/>
            <consortium name="The Broad Institute Genome Sequencing Center for Infectious Disease"/>
            <person name="Wu L."/>
            <person name="Ma J."/>
        </authorList>
    </citation>
    <scope>NUCLEOTIDE SEQUENCE [LARGE SCALE GENOMIC DNA]</scope>
    <source>
        <strain evidence="2">JCM 30846</strain>
    </source>
</reference>
<name>A0ABP7DZV3_9ACTN</name>
<dbReference type="RefSeq" id="WP_345640963.1">
    <property type="nucleotide sequence ID" value="NZ_BAABEP010000002.1"/>
</dbReference>
<protein>
    <recommendedName>
        <fullName evidence="3">SAV-6107-like HEPN domain-containing protein</fullName>
    </recommendedName>
</protein>
<gene>
    <name evidence="1" type="ORF">GCM10023082_07300</name>
</gene>